<dbReference type="Pfam" id="PF15420">
    <property type="entry name" value="Abhydrolase_9_N"/>
    <property type="match status" value="1"/>
</dbReference>
<feature type="transmembrane region" description="Helical" evidence="2">
    <location>
        <begin position="212"/>
        <end position="237"/>
    </location>
</feature>
<evidence type="ECO:0000313" key="5">
    <source>
        <dbReference type="EMBL" id="SDB85028.1"/>
    </source>
</evidence>
<keyword evidence="6" id="KW-1185">Reference proteome</keyword>
<evidence type="ECO:0000256" key="2">
    <source>
        <dbReference type="SAM" id="Phobius"/>
    </source>
</evidence>
<proteinExistence type="predicted"/>
<protein>
    <submittedName>
        <fullName evidence="5">Uncharacterized membrane protein</fullName>
    </submittedName>
</protein>
<keyword evidence="2" id="KW-0472">Membrane</keyword>
<dbReference type="InterPro" id="IPR027788">
    <property type="entry name" value="Alpha/beta-hydrolase_N_dom"/>
</dbReference>
<feature type="transmembrane region" description="Helical" evidence="2">
    <location>
        <begin position="88"/>
        <end position="112"/>
    </location>
</feature>
<organism evidence="5 6">
    <name type="scientific">Sanguibacter gelidistatuariae</name>
    <dbReference type="NCBI Taxonomy" id="1814289"/>
    <lineage>
        <taxon>Bacteria</taxon>
        <taxon>Bacillati</taxon>
        <taxon>Actinomycetota</taxon>
        <taxon>Actinomycetes</taxon>
        <taxon>Micrococcales</taxon>
        <taxon>Sanguibacteraceae</taxon>
        <taxon>Sanguibacter</taxon>
    </lineage>
</organism>
<evidence type="ECO:0000313" key="6">
    <source>
        <dbReference type="Proteomes" id="UP000199039"/>
    </source>
</evidence>
<dbReference type="InterPro" id="IPR027787">
    <property type="entry name" value="Alpha/beta-hydrolase_catalytic"/>
</dbReference>
<dbReference type="Proteomes" id="UP000199039">
    <property type="component" value="Unassembled WGS sequence"/>
</dbReference>
<feature type="compositionally biased region" description="Low complexity" evidence="1">
    <location>
        <begin position="8"/>
        <end position="29"/>
    </location>
</feature>
<feature type="domain" description="Alpha/beta-hydrolase N-terminal" evidence="4">
    <location>
        <begin position="78"/>
        <end position="286"/>
    </location>
</feature>
<evidence type="ECO:0000256" key="1">
    <source>
        <dbReference type="SAM" id="MobiDB-lite"/>
    </source>
</evidence>
<name>A0A1G6GSR6_9MICO</name>
<feature type="domain" description="Alpha/beta-hydrolase catalytic" evidence="3">
    <location>
        <begin position="303"/>
        <end position="589"/>
    </location>
</feature>
<dbReference type="AlphaFoldDB" id="A0A1G6GSR6"/>
<evidence type="ECO:0000259" key="3">
    <source>
        <dbReference type="Pfam" id="PF10081"/>
    </source>
</evidence>
<keyword evidence="2" id="KW-1133">Transmembrane helix</keyword>
<feature type="transmembrane region" description="Helical" evidence="2">
    <location>
        <begin position="128"/>
        <end position="147"/>
    </location>
</feature>
<keyword evidence="2" id="KW-0812">Transmembrane</keyword>
<accession>A0A1G6GSR6</accession>
<reference evidence="5 6" key="1">
    <citation type="submission" date="2016-09" db="EMBL/GenBank/DDBJ databases">
        <authorList>
            <person name="Capua I."/>
            <person name="De Benedictis P."/>
            <person name="Joannis T."/>
            <person name="Lombin L.H."/>
            <person name="Cattoli G."/>
        </authorList>
    </citation>
    <scope>NUCLEOTIDE SEQUENCE [LARGE SCALE GENOMIC DNA]</scope>
    <source>
        <strain evidence="5 6">ISLP-3</strain>
    </source>
</reference>
<feature type="region of interest" description="Disordered" evidence="1">
    <location>
        <begin position="1"/>
        <end position="29"/>
    </location>
</feature>
<evidence type="ECO:0000259" key="4">
    <source>
        <dbReference type="Pfam" id="PF15420"/>
    </source>
</evidence>
<dbReference type="EMBL" id="FMYH01000001">
    <property type="protein sequence ID" value="SDB85028.1"/>
    <property type="molecule type" value="Genomic_DNA"/>
</dbReference>
<dbReference type="Pfam" id="PF10081">
    <property type="entry name" value="Abhydrolase_9"/>
    <property type="match status" value="1"/>
</dbReference>
<gene>
    <name evidence="5" type="ORF">SAMN05216410_0443</name>
</gene>
<dbReference type="STRING" id="1814289.SAMN05216410_0443"/>
<feature type="transmembrane region" description="Helical" evidence="2">
    <location>
        <begin position="59"/>
        <end position="76"/>
    </location>
</feature>
<feature type="transmembrane region" description="Helical" evidence="2">
    <location>
        <begin position="167"/>
        <end position="191"/>
    </location>
</feature>
<dbReference type="RefSeq" id="WP_245700813.1">
    <property type="nucleotide sequence ID" value="NZ_FMYH01000001.1"/>
</dbReference>
<sequence>MTNTIGETAPPAATDPLATADQPTPTAASAALPTASPARWWSRLVHDPALPPVPRIPRWWSLHGVGSWFAVVFFTWSMTPSLLPRPWYLQAVATGICVALGYGVGTTVAAGLRKLGFSPDWSARARRWGWIALVILIVIEVPTALVLGARWQTITRELVAMPGGDGWLWVLILPLSALVAVGLIAFGRLVIWVGKRVARFGSRFIPALPAKIVGASVAIVLTVILVQDGVLAGVLAVGGNMAAATDRLEVDGVDQPDAPERSGSPASPVAWEDLGRNGRAFVADGPTAADLEAFNGEPALTPIRAYAGLGSASDVHDIAAIVVAELERTGAFDRAVLAVSTSTGSGWVNESTTMALEYLYNGDTAVAGMQYSFLPSPLAFIADRETPQDAGQELFDAVYDVWSDLPADDRPQLVVFGESLGSYGGQSAFSGADDMVARSDGALWIGTPNFAEPWGRITNRRDAGSPERLPVVDDGEHVRFADSSDDLEGLGAWEAPRVVYLQHATDPIVWWSPDLLLRQPDWLKEDLSPTVNPEMNWFPFVTFWQVTVDMVFSIDTPDGYGHNYELGTIDAWAAILEPDGWTADDTARLRDWVTADAAS</sequence>